<dbReference type="STRING" id="1121457.SAMN02745161_2188"/>
<gene>
    <name evidence="4" type="ORF">SAMN02745161_2188</name>
</gene>
<dbReference type="RefSeq" id="WP_074216951.1">
    <property type="nucleotide sequence ID" value="NZ_FSRG01000005.1"/>
</dbReference>
<organism evidence="4 5">
    <name type="scientific">Halodesulfovibrio marinisediminis DSM 17456</name>
    <dbReference type="NCBI Taxonomy" id="1121457"/>
    <lineage>
        <taxon>Bacteria</taxon>
        <taxon>Pseudomonadati</taxon>
        <taxon>Thermodesulfobacteriota</taxon>
        <taxon>Desulfovibrionia</taxon>
        <taxon>Desulfovibrionales</taxon>
        <taxon>Desulfovibrionaceae</taxon>
        <taxon>Halodesulfovibrio</taxon>
    </lineage>
</organism>
<sequence length="470" mass="50473">MLITCPECQFARNINASSIPAKAQLATCPRCKTKFRFRILHDEEQLLVANEEDVPMTQSVKEELNTVSQAEEVASMKKASGDGHEPEASIEDDYIESQMVAAMQEEIEQLLKEEEADQAENDQDSSEALSADDMQQGAAKDMTTEDDETLSAPSVDVQAKIVEEYAEAADDEAEQPRALIKRSASAQALRERGVVSIDATTEAEEEAVRAYAQEQESSAVETASAHIVPETGSDTDIWDAIAAMGDEHECSESFAPGCGSQVNIIPWEDSRLSVVGRIFSTFSGLFVQPVRFWRGVNAKPQLVLPMLFSLFMCFVSCAGIAFGVQLLAANWTSVATVLQSILSQQGLIPETLVWGNVAPAIMAVLGSMLLVFPFILGGATTIGARLLGGDSVPFSTGVKTVSYSSGAFCWLLLPVVGAIVSLVYLPLLYVSGVRSGYNMSLFKSVVLVGIVLLLFAALTLVAVAAGVTFM</sequence>
<dbReference type="InterPro" id="IPR011723">
    <property type="entry name" value="Znf/thioredoxin_put"/>
</dbReference>
<dbReference type="AlphaFoldDB" id="A0A1N6HGL0"/>
<dbReference type="OrthoDB" id="5469864at2"/>
<accession>A0A1N6HGL0</accession>
<feature type="compositionally biased region" description="Acidic residues" evidence="1">
    <location>
        <begin position="115"/>
        <end position="125"/>
    </location>
</feature>
<dbReference type="Proteomes" id="UP000184694">
    <property type="component" value="Unassembled WGS sequence"/>
</dbReference>
<protein>
    <submittedName>
        <fullName evidence="4">MJ0042 family finger-like domain-containing protein</fullName>
    </submittedName>
</protein>
<dbReference type="NCBIfam" id="TIGR02098">
    <property type="entry name" value="MJ0042_CXXC"/>
    <property type="match status" value="1"/>
</dbReference>
<name>A0A1N6HGL0_9BACT</name>
<evidence type="ECO:0000313" key="4">
    <source>
        <dbReference type="EMBL" id="SIO18735.1"/>
    </source>
</evidence>
<feature type="transmembrane region" description="Helical" evidence="2">
    <location>
        <begin position="302"/>
        <end position="328"/>
    </location>
</feature>
<reference evidence="5" key="1">
    <citation type="submission" date="2016-11" db="EMBL/GenBank/DDBJ databases">
        <authorList>
            <person name="Varghese N."/>
            <person name="Submissions S."/>
        </authorList>
    </citation>
    <scope>NUCLEOTIDE SEQUENCE [LARGE SCALE GENOMIC DNA]</scope>
    <source>
        <strain evidence="5">DSM 17456</strain>
    </source>
</reference>
<evidence type="ECO:0000313" key="5">
    <source>
        <dbReference type="Proteomes" id="UP000184694"/>
    </source>
</evidence>
<evidence type="ECO:0000256" key="2">
    <source>
        <dbReference type="SAM" id="Phobius"/>
    </source>
</evidence>
<proteinExistence type="predicted"/>
<keyword evidence="2" id="KW-0812">Transmembrane</keyword>
<dbReference type="Pfam" id="PF13717">
    <property type="entry name" value="Zn_ribbon_4"/>
    <property type="match status" value="1"/>
</dbReference>
<keyword evidence="5" id="KW-1185">Reference proteome</keyword>
<feature type="region of interest" description="Disordered" evidence="1">
    <location>
        <begin position="115"/>
        <end position="155"/>
    </location>
</feature>
<feature type="transmembrane region" description="Helical" evidence="2">
    <location>
        <begin position="441"/>
        <end position="469"/>
    </location>
</feature>
<feature type="transmembrane region" description="Helical" evidence="2">
    <location>
        <begin position="408"/>
        <end position="429"/>
    </location>
</feature>
<feature type="transmembrane region" description="Helical" evidence="2">
    <location>
        <begin position="360"/>
        <end position="387"/>
    </location>
</feature>
<evidence type="ECO:0000259" key="3">
    <source>
        <dbReference type="Pfam" id="PF13717"/>
    </source>
</evidence>
<dbReference type="EMBL" id="FSRG01000005">
    <property type="protein sequence ID" value="SIO18735.1"/>
    <property type="molecule type" value="Genomic_DNA"/>
</dbReference>
<evidence type="ECO:0000256" key="1">
    <source>
        <dbReference type="SAM" id="MobiDB-lite"/>
    </source>
</evidence>
<keyword evidence="2" id="KW-1133">Transmembrane helix</keyword>
<feature type="domain" description="Zinc finger/thioredoxin putative" evidence="3">
    <location>
        <begin position="1"/>
        <end position="36"/>
    </location>
</feature>
<keyword evidence="2" id="KW-0472">Membrane</keyword>